<proteinExistence type="predicted"/>
<dbReference type="EMBL" id="CP063849">
    <property type="protein sequence ID" value="QOY91321.1"/>
    <property type="molecule type" value="Genomic_DNA"/>
</dbReference>
<protein>
    <submittedName>
        <fullName evidence="1">Uncharacterized protein</fullName>
    </submittedName>
</protein>
<evidence type="ECO:0000313" key="1">
    <source>
        <dbReference type="EMBL" id="QOY91321.1"/>
    </source>
</evidence>
<evidence type="ECO:0000313" key="2">
    <source>
        <dbReference type="Proteomes" id="UP000593892"/>
    </source>
</evidence>
<dbReference type="AlphaFoldDB" id="A0A7S7NWX9"/>
<organism evidence="1 2">
    <name type="scientific">Paludibaculum fermentans</name>
    <dbReference type="NCBI Taxonomy" id="1473598"/>
    <lineage>
        <taxon>Bacteria</taxon>
        <taxon>Pseudomonadati</taxon>
        <taxon>Acidobacteriota</taxon>
        <taxon>Terriglobia</taxon>
        <taxon>Bryobacterales</taxon>
        <taxon>Bryobacteraceae</taxon>
        <taxon>Paludibaculum</taxon>
    </lineage>
</organism>
<dbReference type="KEGG" id="pfer:IRI77_15640"/>
<name>A0A7S7NWX9_PALFE</name>
<reference evidence="1 2" key="1">
    <citation type="submission" date="2020-10" db="EMBL/GenBank/DDBJ databases">
        <title>Complete genome sequence of Paludibaculum fermentans P105T, a facultatively anaerobic acidobacterium capable of dissimilatory Fe(III) reduction.</title>
        <authorList>
            <person name="Dedysh S.N."/>
            <person name="Beletsky A.V."/>
            <person name="Kulichevskaya I.S."/>
            <person name="Mardanov A.V."/>
            <person name="Ravin N.V."/>
        </authorList>
    </citation>
    <scope>NUCLEOTIDE SEQUENCE [LARGE SCALE GENOMIC DNA]</scope>
    <source>
        <strain evidence="1 2">P105</strain>
    </source>
</reference>
<dbReference type="Proteomes" id="UP000593892">
    <property type="component" value="Chromosome"/>
</dbReference>
<dbReference type="RefSeq" id="WP_194452975.1">
    <property type="nucleotide sequence ID" value="NZ_CP063849.1"/>
</dbReference>
<accession>A0A7S7NWX9</accession>
<gene>
    <name evidence="1" type="ORF">IRI77_15640</name>
</gene>
<keyword evidence="2" id="KW-1185">Reference proteome</keyword>
<sequence>MTTTHYLRVLPFQKLLLLQPHDPPIKGSVSIRILLSALLALIPACLAQTAPLSTVPGPVRTPRSSLAALAARIHSGANRLGPFNTRTFGNPDGPMTVAPASTSSPGTPVPATAPATVLPQFAFGGGWYSALYFTNVAASPVSFTASFISDAGSPLTVPALGGSAVQVNLPAHGTAVIEAPNSGSLVQGYAAFTLPSSVFGYGVFRQSVTGQLDQEAVVPLSDAGANSNMLTWDETNLTTAVAMANPSSSSATVVVTLWDEGGNTIGNYAFTLPPHNKFASVLRNLPGLGGMAGKRGSAHFTTSNGSIAVLGLRFNGLALTSIPATTGSSVSGTRSLVLPQIAFGGGWYSALYFTNTAESPVSFPVRFMTDGGAPLIVPSLQNSTVQVNLPAHGTAILEAPNSGALAQGFAAFTLPSGVSGYGVFRQSVPGQSDQEAVVPLSDAAAGANSLTWDETNLTTAVAMVNPSSTSANVDVTLWDNSGNTLGTSSIVLPPNNKSATVLRSLPGLEAMAGKRGSAQFTASSGSVAVLGLRFDGLALTSIPTTGMHAAAAGDLVAQHVLAQTGLAIGQASTVLQSQLRIVMAISESATYCTALEGGGSIKVGNSANAVTIYYDSYCTKPYLSTGADTTMNVLGDSVVISEAATYYGPGGSILGTMVINETAKIGSSSWNVYGLGTFTPATGARTPVQLGLYCSLADASSDCAGGIAQDFPTLGLSIGAVTPIRLNYGNSTSDPITFTGGGTAFTGPLGALTLTNPSPTTLSIQGGAAFSTTTSSGGAAGFNLFPPTPTAWTLTDSANDQKFQISVVSNTVRNLTLSIIQMSSGTVLATGALDQSGSGTITYSDGSTAVVTNWTLAN</sequence>